<name>A0A0K2U6F4_LEPSM</name>
<dbReference type="AlphaFoldDB" id="A0A0K2U6F4"/>
<dbReference type="EMBL" id="HACA01016452">
    <property type="protein sequence ID" value="CDW33813.1"/>
    <property type="molecule type" value="Transcribed_RNA"/>
</dbReference>
<organism evidence="1">
    <name type="scientific">Lepeophtheirus salmonis</name>
    <name type="common">Salmon louse</name>
    <name type="synonym">Caligus salmonis</name>
    <dbReference type="NCBI Taxonomy" id="72036"/>
    <lineage>
        <taxon>Eukaryota</taxon>
        <taxon>Metazoa</taxon>
        <taxon>Ecdysozoa</taxon>
        <taxon>Arthropoda</taxon>
        <taxon>Crustacea</taxon>
        <taxon>Multicrustacea</taxon>
        <taxon>Hexanauplia</taxon>
        <taxon>Copepoda</taxon>
        <taxon>Siphonostomatoida</taxon>
        <taxon>Caligidae</taxon>
        <taxon>Lepeophtheirus</taxon>
    </lineage>
</organism>
<reference evidence="1" key="1">
    <citation type="submission" date="2014-05" db="EMBL/GenBank/DDBJ databases">
        <authorList>
            <person name="Chronopoulou M."/>
        </authorList>
    </citation>
    <scope>NUCLEOTIDE SEQUENCE</scope>
    <source>
        <tissue evidence="1">Whole organism</tissue>
    </source>
</reference>
<evidence type="ECO:0000313" key="1">
    <source>
        <dbReference type="EMBL" id="CDW33813.1"/>
    </source>
</evidence>
<protein>
    <submittedName>
        <fullName evidence="1">Uncharacterized protein</fullName>
    </submittedName>
</protein>
<proteinExistence type="predicted"/>
<accession>A0A0K2U6F4</accession>
<sequence>MRIRSKVNPWYVLRMFLTQSKFFGAFAIFFTAFRRKYIFVACSCP</sequence>